<evidence type="ECO:0008006" key="3">
    <source>
        <dbReference type="Google" id="ProtNLM"/>
    </source>
</evidence>
<keyword evidence="2" id="KW-1185">Reference proteome</keyword>
<dbReference type="InterPro" id="IPR053169">
    <property type="entry name" value="MUG_Protein"/>
</dbReference>
<dbReference type="Pfam" id="PF03663">
    <property type="entry name" value="Glyco_hydro_76"/>
    <property type="match status" value="1"/>
</dbReference>
<dbReference type="AlphaFoldDB" id="A0AAV9JW57"/>
<evidence type="ECO:0000313" key="1">
    <source>
        <dbReference type="EMBL" id="KAK4549938.1"/>
    </source>
</evidence>
<reference evidence="1 2" key="1">
    <citation type="submission" date="2021-11" db="EMBL/GenBank/DDBJ databases">
        <title>Black yeast isolated from Biological Soil Crust.</title>
        <authorList>
            <person name="Kurbessoian T."/>
        </authorList>
    </citation>
    <scope>NUCLEOTIDE SEQUENCE [LARGE SCALE GENOMIC DNA]</scope>
    <source>
        <strain evidence="1 2">CCFEE 5522</strain>
    </source>
</reference>
<sequence>MLSALLYVPSPTRALPLLPRTISHASYVSNAVSAVGSLNNKWFSQSNGQWDNLWWNSANIVTTIADLAHVNTGYMETASGIFENVFFAAQASNNGSWLNDFYDDEQWWALAWIKVYDLTNNGTYLLAAQSIFEDLKGGTGATCGGQWWDKDHNATNTINNELYLAVGASLANRVRDNREYKDAATQQADWLFNTSRLMNSNNTFVDGLELSDCTPEGPVWSYNQGVVLGALVEMSRLTGDSSYLDTAATIAQGTLRHLTVSGILTETAAYPNEDSTAAQFKGVFARNLVYLQNARGNGDYVSFLQNNADSIWSNNRQSDGQVGADWQGPVVSTGAAAQSSALDCLVAAAAVSSQSHEVGVGCGATKVDVL</sequence>
<accession>A0AAV9JW57</accession>
<dbReference type="InterPro" id="IPR008928">
    <property type="entry name" value="6-hairpin_glycosidase_sf"/>
</dbReference>
<evidence type="ECO:0000313" key="2">
    <source>
        <dbReference type="Proteomes" id="UP001324427"/>
    </source>
</evidence>
<organism evidence="1 2">
    <name type="scientific">Oleoguttula mirabilis</name>
    <dbReference type="NCBI Taxonomy" id="1507867"/>
    <lineage>
        <taxon>Eukaryota</taxon>
        <taxon>Fungi</taxon>
        <taxon>Dikarya</taxon>
        <taxon>Ascomycota</taxon>
        <taxon>Pezizomycotina</taxon>
        <taxon>Dothideomycetes</taxon>
        <taxon>Dothideomycetidae</taxon>
        <taxon>Mycosphaerellales</taxon>
        <taxon>Teratosphaeriaceae</taxon>
        <taxon>Oleoguttula</taxon>
    </lineage>
</organism>
<dbReference type="PANTHER" id="PTHR47791">
    <property type="entry name" value="MEIOTICALLY UP-REGULATED GENE 191 PROTEIN"/>
    <property type="match status" value="1"/>
</dbReference>
<dbReference type="EMBL" id="JAVFHQ010000003">
    <property type="protein sequence ID" value="KAK4549938.1"/>
    <property type="molecule type" value="Genomic_DNA"/>
</dbReference>
<protein>
    <recommendedName>
        <fullName evidence="3">Glycoside hydrolase family 76 protein</fullName>
    </recommendedName>
</protein>
<dbReference type="InterPro" id="IPR005198">
    <property type="entry name" value="Glyco_hydro_76"/>
</dbReference>
<dbReference type="PANTHER" id="PTHR47791:SF1">
    <property type="entry name" value="ENDO MANNANASE, GH76 FAMILY (EUROFUNG)"/>
    <property type="match status" value="1"/>
</dbReference>
<dbReference type="SUPFAM" id="SSF48208">
    <property type="entry name" value="Six-hairpin glycosidases"/>
    <property type="match status" value="1"/>
</dbReference>
<dbReference type="GO" id="GO:0005975">
    <property type="term" value="P:carbohydrate metabolic process"/>
    <property type="evidence" value="ECO:0007669"/>
    <property type="project" value="InterPro"/>
</dbReference>
<dbReference type="Gene3D" id="1.50.10.20">
    <property type="match status" value="1"/>
</dbReference>
<dbReference type="Proteomes" id="UP001324427">
    <property type="component" value="Unassembled WGS sequence"/>
</dbReference>
<gene>
    <name evidence="1" type="ORF">LTR36_005239</name>
</gene>
<comment type="caution">
    <text evidence="1">The sequence shown here is derived from an EMBL/GenBank/DDBJ whole genome shotgun (WGS) entry which is preliminary data.</text>
</comment>
<name>A0AAV9JW57_9PEZI</name>
<proteinExistence type="predicted"/>